<dbReference type="GO" id="GO:0033698">
    <property type="term" value="C:Rpd3L complex"/>
    <property type="evidence" value="ECO:0007669"/>
    <property type="project" value="TreeGrafter"/>
</dbReference>
<dbReference type="SUPFAM" id="SSF57903">
    <property type="entry name" value="FYVE/PHD zinc finger"/>
    <property type="match status" value="1"/>
</dbReference>
<dbReference type="PROSITE" id="PS01359">
    <property type="entry name" value="ZF_PHD_1"/>
    <property type="match status" value="1"/>
</dbReference>
<evidence type="ECO:0000256" key="2">
    <source>
        <dbReference type="ARBA" id="ARBA00022771"/>
    </source>
</evidence>
<evidence type="ECO:0000313" key="7">
    <source>
        <dbReference type="Proteomes" id="UP000095085"/>
    </source>
</evidence>
<dbReference type="Pfam" id="PF20826">
    <property type="entry name" value="PHD_5"/>
    <property type="match status" value="1"/>
</dbReference>
<feature type="compositionally biased region" description="Basic and acidic residues" evidence="4">
    <location>
        <begin position="199"/>
        <end position="218"/>
    </location>
</feature>
<feature type="compositionally biased region" description="Acidic residues" evidence="4">
    <location>
        <begin position="282"/>
        <end position="294"/>
    </location>
</feature>
<keyword evidence="3" id="KW-0862">Zinc</keyword>
<reference evidence="7" key="1">
    <citation type="submission" date="2016-05" db="EMBL/GenBank/DDBJ databases">
        <title>Comparative genomics of biotechnologically important yeasts.</title>
        <authorList>
            <consortium name="DOE Joint Genome Institute"/>
            <person name="Riley R."/>
            <person name="Haridas S."/>
            <person name="Wolfe K.H."/>
            <person name="Lopes M.R."/>
            <person name="Hittinger C.T."/>
            <person name="Goker M."/>
            <person name="Salamov A."/>
            <person name="Wisecaver J."/>
            <person name="Long T.M."/>
            <person name="Aerts A.L."/>
            <person name="Barry K."/>
            <person name="Choi C."/>
            <person name="Clum A."/>
            <person name="Coughlan A.Y."/>
            <person name="Deshpande S."/>
            <person name="Douglass A.P."/>
            <person name="Hanson S.J."/>
            <person name="Klenk H.-P."/>
            <person name="Labutti K."/>
            <person name="Lapidus A."/>
            <person name="Lindquist E."/>
            <person name="Lipzen A."/>
            <person name="Meier-Kolthoff J.P."/>
            <person name="Ohm R.A."/>
            <person name="Otillar R.P."/>
            <person name="Pangilinan J."/>
            <person name="Peng Y."/>
            <person name="Rokas A."/>
            <person name="Rosa C.A."/>
            <person name="Scheuner C."/>
            <person name="Sibirny A.A."/>
            <person name="Slot J.C."/>
            <person name="Stielow J.B."/>
            <person name="Sun H."/>
            <person name="Kurtzman C.P."/>
            <person name="Blackwell M."/>
            <person name="Grigoriev I.V."/>
            <person name="Jeffries T.W."/>
        </authorList>
    </citation>
    <scope>NUCLEOTIDE SEQUENCE [LARGE SCALE GENOMIC DNA]</scope>
    <source>
        <strain evidence="7">NRRL Y-1933</strain>
    </source>
</reference>
<evidence type="ECO:0000313" key="6">
    <source>
        <dbReference type="EMBL" id="ODV68164.1"/>
    </source>
</evidence>
<dbReference type="Gene3D" id="3.30.40.10">
    <property type="entry name" value="Zinc/RING finger domain, C3HC4 (zinc finger)"/>
    <property type="match status" value="1"/>
</dbReference>
<dbReference type="PROSITE" id="PS50330">
    <property type="entry name" value="UIM"/>
    <property type="match status" value="1"/>
</dbReference>
<feature type="compositionally biased region" description="Low complexity" evidence="4">
    <location>
        <begin position="181"/>
        <end position="190"/>
    </location>
</feature>
<keyword evidence="7" id="KW-1185">Reference proteome</keyword>
<dbReference type="PANTHER" id="PTHR47793:SF1">
    <property type="entry name" value="HISTONE DEACETYLASE COMPLEX SUBUNIT CTI6"/>
    <property type="match status" value="1"/>
</dbReference>
<dbReference type="InterPro" id="IPR019786">
    <property type="entry name" value="Zinc_finger_PHD-type_CS"/>
</dbReference>
<dbReference type="InterPro" id="IPR001965">
    <property type="entry name" value="Znf_PHD"/>
</dbReference>
<keyword evidence="2" id="KW-0863">Zinc-finger</keyword>
<keyword evidence="1" id="KW-0479">Metal-binding</keyword>
<protein>
    <recommendedName>
        <fullName evidence="5">Zinc finger PHD-type domain-containing protein</fullName>
    </recommendedName>
</protein>
<dbReference type="GO" id="GO:0008270">
    <property type="term" value="F:zinc ion binding"/>
    <property type="evidence" value="ECO:0007669"/>
    <property type="project" value="UniProtKB-KW"/>
</dbReference>
<gene>
    <name evidence="6" type="ORF">HYPBUDRAFT_152780</name>
</gene>
<dbReference type="GO" id="GO:0070210">
    <property type="term" value="C:Rpd3L-Expanded complex"/>
    <property type="evidence" value="ECO:0007669"/>
    <property type="project" value="TreeGrafter"/>
</dbReference>
<feature type="compositionally biased region" description="Low complexity" evidence="4">
    <location>
        <begin position="327"/>
        <end position="341"/>
    </location>
</feature>
<evidence type="ECO:0000259" key="5">
    <source>
        <dbReference type="SMART" id="SM00249"/>
    </source>
</evidence>
<feature type="compositionally biased region" description="Basic and acidic residues" evidence="4">
    <location>
        <begin position="227"/>
        <end position="242"/>
    </location>
</feature>
<feature type="region of interest" description="Disordered" evidence="4">
    <location>
        <begin position="139"/>
        <end position="355"/>
    </location>
</feature>
<organism evidence="6 7">
    <name type="scientific">Hyphopichia burtonii NRRL Y-1933</name>
    <dbReference type="NCBI Taxonomy" id="984485"/>
    <lineage>
        <taxon>Eukaryota</taxon>
        <taxon>Fungi</taxon>
        <taxon>Dikarya</taxon>
        <taxon>Ascomycota</taxon>
        <taxon>Saccharomycotina</taxon>
        <taxon>Pichiomycetes</taxon>
        <taxon>Debaryomycetaceae</taxon>
        <taxon>Hyphopichia</taxon>
    </lineage>
</organism>
<feature type="compositionally biased region" description="Polar residues" evidence="4">
    <location>
        <begin position="150"/>
        <end position="171"/>
    </location>
</feature>
<proteinExistence type="predicted"/>
<evidence type="ECO:0000256" key="4">
    <source>
        <dbReference type="SAM" id="MobiDB-lite"/>
    </source>
</evidence>
<feature type="compositionally biased region" description="Acidic residues" evidence="4">
    <location>
        <begin position="15"/>
        <end position="38"/>
    </location>
</feature>
<dbReference type="InterPro" id="IPR013083">
    <property type="entry name" value="Znf_RING/FYVE/PHD"/>
</dbReference>
<accession>A0A1E4RLL6</accession>
<dbReference type="SMART" id="SM00249">
    <property type="entry name" value="PHD"/>
    <property type="match status" value="1"/>
</dbReference>
<dbReference type="RefSeq" id="XP_020077231.1">
    <property type="nucleotide sequence ID" value="XM_020221190.1"/>
</dbReference>
<dbReference type="EMBL" id="KV454540">
    <property type="protein sequence ID" value="ODV68164.1"/>
    <property type="molecule type" value="Genomic_DNA"/>
</dbReference>
<dbReference type="AlphaFoldDB" id="A0A1E4RLL6"/>
<dbReference type="PANTHER" id="PTHR47793">
    <property type="entry name" value="HISTONE DEACETYLASE COMPLEX SUBUNIT CTI6"/>
    <property type="match status" value="1"/>
</dbReference>
<sequence length="446" mass="51440">MSRRSVRSSRSYFDKEEDDVNNYEAEPEDELEDDEGEEQEVTRCICGQDELSSDTINESLSTLLLNEYDIKIDQGLFIQCDKCSVWQHGYCVGLFINEDVPDKYWCELCKPDLHVFVYEHNESVRTLYKPVNDKRKKLQLENVENNENNSASSTRLRTSKRLTPSSSSGLNNDKKENQDHSNGSSNQNKNQKGHRKERRHFDDNYDEQLQKALRESAKESGINFSEDQSKKEEVSDDGKKEFVAPGLKTRPKRKSSKDISDNDSSPSKKVKTEAEKSGSDMNDVDESNLEEDNESSSYTKLKARSKLRVKSTKSKSTRKATPKSESKNTNSSGNNSNNPPLSKEELINQSSKPRYVHDKSTIYELRKRTGAILEWLGRSQLELEEEKDSKIQLFNYKEKPDNETDQRKLMEENLKIVNSFNENLSLMEKLTESILLWEQKFGKYAP</sequence>
<dbReference type="STRING" id="984485.A0A1E4RLL6"/>
<dbReference type="Proteomes" id="UP000095085">
    <property type="component" value="Unassembled WGS sequence"/>
</dbReference>
<dbReference type="InterPro" id="IPR053051">
    <property type="entry name" value="HDAC_complex_subunit"/>
</dbReference>
<dbReference type="OrthoDB" id="418595at2759"/>
<dbReference type="GeneID" id="30995740"/>
<feature type="domain" description="Zinc finger PHD-type" evidence="5">
    <location>
        <begin position="43"/>
        <end position="110"/>
    </location>
</feature>
<feature type="compositionally biased region" description="Basic residues" evidence="4">
    <location>
        <begin position="301"/>
        <end position="321"/>
    </location>
</feature>
<dbReference type="GO" id="GO:0061188">
    <property type="term" value="P:negative regulation of rDNA heterochromatin formation"/>
    <property type="evidence" value="ECO:0007669"/>
    <property type="project" value="TreeGrafter"/>
</dbReference>
<dbReference type="GO" id="GO:0061186">
    <property type="term" value="P:negative regulation of silent mating-type cassette heterochromatin formation"/>
    <property type="evidence" value="ECO:0007669"/>
    <property type="project" value="TreeGrafter"/>
</dbReference>
<feature type="region of interest" description="Disordered" evidence="4">
    <location>
        <begin position="1"/>
        <end position="38"/>
    </location>
</feature>
<name>A0A1E4RLL6_9ASCO</name>
<evidence type="ECO:0000256" key="1">
    <source>
        <dbReference type="ARBA" id="ARBA00022723"/>
    </source>
</evidence>
<dbReference type="InterPro" id="IPR011011">
    <property type="entry name" value="Znf_FYVE_PHD"/>
</dbReference>
<dbReference type="InterPro" id="IPR003903">
    <property type="entry name" value="UIM_dom"/>
</dbReference>
<evidence type="ECO:0000256" key="3">
    <source>
        <dbReference type="ARBA" id="ARBA00022833"/>
    </source>
</evidence>